<dbReference type="NCBIfam" id="TIGR00242">
    <property type="entry name" value="division/cell wall cluster transcriptional repressor MraZ"/>
    <property type="match status" value="1"/>
</dbReference>
<evidence type="ECO:0000259" key="8">
    <source>
        <dbReference type="PROSITE" id="PS51740"/>
    </source>
</evidence>
<keyword evidence="2 7" id="KW-0963">Cytoplasm</keyword>
<keyword evidence="6 7" id="KW-0804">Transcription</keyword>
<dbReference type="HAMAP" id="MF_01008">
    <property type="entry name" value="MraZ"/>
    <property type="match status" value="1"/>
</dbReference>
<dbReference type="RefSeq" id="WP_083425777.1">
    <property type="nucleotide sequence ID" value="NZ_FORI01000008.1"/>
</dbReference>
<dbReference type="InterPro" id="IPR035644">
    <property type="entry name" value="MraZ_C"/>
</dbReference>
<dbReference type="InterPro" id="IPR020603">
    <property type="entry name" value="MraZ_dom"/>
</dbReference>
<keyword evidence="5 7" id="KW-0238">DNA-binding</keyword>
<dbReference type="EMBL" id="FORI01000008">
    <property type="protein sequence ID" value="SFI91600.1"/>
    <property type="molecule type" value="Genomic_DNA"/>
</dbReference>
<evidence type="ECO:0000256" key="7">
    <source>
        <dbReference type="HAMAP-Rule" id="MF_01008"/>
    </source>
</evidence>
<dbReference type="CDD" id="cd16320">
    <property type="entry name" value="MraZ_N"/>
    <property type="match status" value="1"/>
</dbReference>
<dbReference type="GO" id="GO:0000976">
    <property type="term" value="F:transcription cis-regulatory region binding"/>
    <property type="evidence" value="ECO:0007669"/>
    <property type="project" value="TreeGrafter"/>
</dbReference>
<dbReference type="InterPro" id="IPR003444">
    <property type="entry name" value="MraZ"/>
</dbReference>
<accession>A0A1I3M465</accession>
<keyword evidence="10" id="KW-1185">Reference proteome</keyword>
<evidence type="ECO:0000256" key="3">
    <source>
        <dbReference type="ARBA" id="ARBA00022737"/>
    </source>
</evidence>
<dbReference type="GO" id="GO:2000143">
    <property type="term" value="P:negative regulation of DNA-templated transcription initiation"/>
    <property type="evidence" value="ECO:0007669"/>
    <property type="project" value="TreeGrafter"/>
</dbReference>
<reference evidence="10" key="1">
    <citation type="submission" date="2016-10" db="EMBL/GenBank/DDBJ databases">
        <authorList>
            <person name="Varghese N."/>
            <person name="Submissions S."/>
        </authorList>
    </citation>
    <scope>NUCLEOTIDE SEQUENCE [LARGE SCALE GENOMIC DNA]</scope>
    <source>
        <strain evidence="10">XBD1002</strain>
    </source>
</reference>
<dbReference type="PANTHER" id="PTHR34701">
    <property type="entry name" value="TRANSCRIPTIONAL REGULATOR MRAZ"/>
    <property type="match status" value="1"/>
</dbReference>
<dbReference type="GO" id="GO:0003700">
    <property type="term" value="F:DNA-binding transcription factor activity"/>
    <property type="evidence" value="ECO:0007669"/>
    <property type="project" value="UniProtKB-UniRule"/>
</dbReference>
<keyword evidence="4 7" id="KW-0805">Transcription regulation</keyword>
<dbReference type="GO" id="GO:0005737">
    <property type="term" value="C:cytoplasm"/>
    <property type="evidence" value="ECO:0007669"/>
    <property type="project" value="UniProtKB-UniRule"/>
</dbReference>
<organism evidence="9 10">
    <name type="scientific">Treponema bryantii</name>
    <dbReference type="NCBI Taxonomy" id="163"/>
    <lineage>
        <taxon>Bacteria</taxon>
        <taxon>Pseudomonadati</taxon>
        <taxon>Spirochaetota</taxon>
        <taxon>Spirochaetia</taxon>
        <taxon>Spirochaetales</taxon>
        <taxon>Treponemataceae</taxon>
        <taxon>Treponema</taxon>
    </lineage>
</organism>
<comment type="subcellular location">
    <subcellularLocation>
        <location evidence="7">Cytoplasm</location>
        <location evidence="7">Nucleoid</location>
    </subcellularLocation>
</comment>
<comment type="similarity">
    <text evidence="7">Belongs to the MraZ family.</text>
</comment>
<dbReference type="InterPro" id="IPR038619">
    <property type="entry name" value="MraZ_sf"/>
</dbReference>
<dbReference type="CDD" id="cd16321">
    <property type="entry name" value="MraZ_C"/>
    <property type="match status" value="1"/>
</dbReference>
<dbReference type="InterPro" id="IPR035642">
    <property type="entry name" value="MraZ_N"/>
</dbReference>
<proteinExistence type="inferred from homology"/>
<dbReference type="AlphaFoldDB" id="A0A1I3M465"/>
<evidence type="ECO:0000256" key="5">
    <source>
        <dbReference type="ARBA" id="ARBA00023125"/>
    </source>
</evidence>
<dbReference type="Pfam" id="PF02381">
    <property type="entry name" value="MraZ"/>
    <property type="match status" value="2"/>
</dbReference>
<evidence type="ECO:0000313" key="10">
    <source>
        <dbReference type="Proteomes" id="UP000182737"/>
    </source>
</evidence>
<evidence type="ECO:0000256" key="4">
    <source>
        <dbReference type="ARBA" id="ARBA00023015"/>
    </source>
</evidence>
<evidence type="ECO:0000256" key="2">
    <source>
        <dbReference type="ARBA" id="ARBA00022490"/>
    </source>
</evidence>
<comment type="subunit">
    <text evidence="7">Forms oligomers.</text>
</comment>
<name>A0A1I3M465_9SPIR</name>
<feature type="domain" description="SpoVT-AbrB" evidence="8">
    <location>
        <begin position="7"/>
        <end position="50"/>
    </location>
</feature>
<dbReference type="Gene3D" id="3.40.1550.20">
    <property type="entry name" value="Transcriptional regulator MraZ domain"/>
    <property type="match status" value="1"/>
</dbReference>
<dbReference type="Proteomes" id="UP000182737">
    <property type="component" value="Unassembled WGS sequence"/>
</dbReference>
<dbReference type="InterPro" id="IPR037914">
    <property type="entry name" value="SpoVT-AbrB_sf"/>
</dbReference>
<protein>
    <recommendedName>
        <fullName evidence="1 7">Transcriptional regulator MraZ</fullName>
    </recommendedName>
</protein>
<sequence>MNLLTGEYNNTIDDKGRVSFPVKLRTAVNQNVVMVTKGLDRCLWLFTTDEWEAFQTKLMSNASMMKSRSLNVVRHFIAPAQPVEFDKNGRLSIPQSLREYANLSKDCVVLGIAKYMELWDSQTYKDYLAETEDSFRDAAEEFNDINF</sequence>
<keyword evidence="3" id="KW-0677">Repeat</keyword>
<dbReference type="OrthoDB" id="9807753at2"/>
<dbReference type="GO" id="GO:0009295">
    <property type="term" value="C:nucleoid"/>
    <property type="evidence" value="ECO:0007669"/>
    <property type="project" value="UniProtKB-SubCell"/>
</dbReference>
<dbReference type="PANTHER" id="PTHR34701:SF1">
    <property type="entry name" value="TRANSCRIPTIONAL REGULATOR MRAZ"/>
    <property type="match status" value="1"/>
</dbReference>
<dbReference type="PROSITE" id="PS51740">
    <property type="entry name" value="SPOVT_ABRB"/>
    <property type="match status" value="2"/>
</dbReference>
<evidence type="ECO:0000256" key="1">
    <source>
        <dbReference type="ARBA" id="ARBA00013860"/>
    </source>
</evidence>
<gene>
    <name evidence="7" type="primary">mraZ</name>
    <name evidence="9" type="ORF">SAMN04487775_10829</name>
</gene>
<feature type="domain" description="SpoVT-AbrB" evidence="8">
    <location>
        <begin position="80"/>
        <end position="123"/>
    </location>
</feature>
<dbReference type="InterPro" id="IPR007159">
    <property type="entry name" value="SpoVT-AbrB_dom"/>
</dbReference>
<evidence type="ECO:0000256" key="6">
    <source>
        <dbReference type="ARBA" id="ARBA00023163"/>
    </source>
</evidence>
<dbReference type="SUPFAM" id="SSF89447">
    <property type="entry name" value="AbrB/MazE/MraZ-like"/>
    <property type="match status" value="1"/>
</dbReference>
<evidence type="ECO:0000313" key="9">
    <source>
        <dbReference type="EMBL" id="SFI91600.1"/>
    </source>
</evidence>